<feature type="transmembrane region" description="Helical" evidence="1">
    <location>
        <begin position="156"/>
        <end position="175"/>
    </location>
</feature>
<keyword evidence="1" id="KW-0812">Transmembrane</keyword>
<accession>A0A1H7RYC1</accession>
<dbReference type="EMBL" id="FOBB01000002">
    <property type="protein sequence ID" value="SEL64664.1"/>
    <property type="molecule type" value="Genomic_DNA"/>
</dbReference>
<evidence type="ECO:0000313" key="3">
    <source>
        <dbReference type="Proteomes" id="UP000198984"/>
    </source>
</evidence>
<evidence type="ECO:0000313" key="2">
    <source>
        <dbReference type="EMBL" id="SEL64664.1"/>
    </source>
</evidence>
<gene>
    <name evidence="2" type="ORF">SAMN04488505_102755</name>
</gene>
<proteinExistence type="predicted"/>
<sequence length="978" mass="110169">MPIYLSCLLAWLLYSLFNTLSKKLNALSGSQAAVARLTWFAFSSYVRKFSLMAAIVYTLLAVLVFMLNNLTGISENIVLARMLFAPLTALKHFHDAFNETWKWIDLAVLPVLALIIIYSVISNHIREHVRQRPEGGALAFFTSAGMHSRVNKTHTALSIIAGIILLASLFILQAIQLPFATVNARYNLENIIVANRIQTLDEKWNLRFPPDAQKKAPLSADLSADIARLSRIMEREIMRSFLQDSVSLDSIQQFRLASTQVRQNLLRAYVAQKQIAADPHAYELSNPFQNFEANSPSPAATSFIKAYAFHAAQTGPVTGFGKKIEAGLSTAVSRLNAREQQLFRTQLRDFYSTYNDQVTIDDVITMSFENLHDSLADNWSKEILKDLLGEPVFLRFFTGAFPRSFQKAFDNILEMKAIEFLTALFIDHKIVMASIHNIRHTPAGTVISDHLTKIKDHLKKHSLPFEKMNNAIRQAPPAMIYSRMQEPEYQMTESRLDAYVEKAANPQVRPYIKAAYAGGLSTYEDYFPNSLQSSAPTHYAVIMKPLKRFSPNSIVAFTREEAFDNSFSFSNLSANPWIGGVLIGRDPEKAPIALDIRDMQWEDFTGFVNITLIDAAGKKYNLGRFPKPVIAQAMAYAADARPVAATMINCTDGALPLRVLVHPALVNTPLGCNLISMDRFVDTYAYNEPSGQVRYALLQFRYQKFMYDACAYYLIFKRHLYEGTENYLVEGPYKQFTGFVISNYALLKEKLLNGRVFNDPLLSPMRVKKNYYHQYLIDLIVTHLAGSATGEEFFNKINAGFPGNMSAGDILITQSEIRSGVRENAYLLDPDLRSLMLPADDNLLTFIEQVAYNKSRFCKKDLHPEADNSPWAFPYLQPDNMIRKTIDQHLQSGINKEIMDNALAFTIAQRLFRNAFSGGLGLGFPLSRMEGLMEVCVGGVGYVKTPEWSAGYQSLPGMDKEVFDIMGVSSEENERACR</sequence>
<feature type="transmembrane region" description="Helical" evidence="1">
    <location>
        <begin position="100"/>
        <end position="121"/>
    </location>
</feature>
<dbReference type="AlphaFoldDB" id="A0A1H7RYC1"/>
<reference evidence="2 3" key="1">
    <citation type="submission" date="2016-10" db="EMBL/GenBank/DDBJ databases">
        <authorList>
            <person name="de Groot N.N."/>
        </authorList>
    </citation>
    <scope>NUCLEOTIDE SEQUENCE [LARGE SCALE GENOMIC DNA]</scope>
    <source>
        <strain evidence="2 3">DSM 21039</strain>
    </source>
</reference>
<organism evidence="2 3">
    <name type="scientific">Chitinophaga rupis</name>
    <dbReference type="NCBI Taxonomy" id="573321"/>
    <lineage>
        <taxon>Bacteria</taxon>
        <taxon>Pseudomonadati</taxon>
        <taxon>Bacteroidota</taxon>
        <taxon>Chitinophagia</taxon>
        <taxon>Chitinophagales</taxon>
        <taxon>Chitinophagaceae</taxon>
        <taxon>Chitinophaga</taxon>
    </lineage>
</organism>
<protein>
    <submittedName>
        <fullName evidence="2">Uncharacterized protein</fullName>
    </submittedName>
</protein>
<keyword evidence="1" id="KW-0472">Membrane</keyword>
<dbReference type="Proteomes" id="UP000198984">
    <property type="component" value="Unassembled WGS sequence"/>
</dbReference>
<name>A0A1H7RYC1_9BACT</name>
<keyword evidence="3" id="KW-1185">Reference proteome</keyword>
<evidence type="ECO:0000256" key="1">
    <source>
        <dbReference type="SAM" id="Phobius"/>
    </source>
</evidence>
<keyword evidence="1" id="KW-1133">Transmembrane helix</keyword>
<feature type="transmembrane region" description="Helical" evidence="1">
    <location>
        <begin position="45"/>
        <end position="66"/>
    </location>
</feature>